<organism evidence="6 7">
    <name type="scientific">Hermanssonia centrifuga</name>
    <dbReference type="NCBI Taxonomy" id="98765"/>
    <lineage>
        <taxon>Eukaryota</taxon>
        <taxon>Fungi</taxon>
        <taxon>Dikarya</taxon>
        <taxon>Basidiomycota</taxon>
        <taxon>Agaricomycotina</taxon>
        <taxon>Agaricomycetes</taxon>
        <taxon>Polyporales</taxon>
        <taxon>Meruliaceae</taxon>
        <taxon>Hermanssonia</taxon>
    </lineage>
</organism>
<accession>A0A2R6NN21</accession>
<comment type="caution">
    <text evidence="6">The sequence shown here is derived from an EMBL/GenBank/DDBJ whole genome shotgun (WGS) entry which is preliminary data.</text>
</comment>
<gene>
    <name evidence="6" type="ORF">PHLCEN_2v10601</name>
</gene>
<evidence type="ECO:0000256" key="1">
    <source>
        <dbReference type="ARBA" id="ARBA00022737"/>
    </source>
</evidence>
<dbReference type="Gene3D" id="3.30.70.330">
    <property type="match status" value="1"/>
</dbReference>
<dbReference type="EMBL" id="MLYV02001069">
    <property type="protein sequence ID" value="PSR73682.1"/>
    <property type="molecule type" value="Genomic_DNA"/>
</dbReference>
<dbReference type="Proteomes" id="UP000186601">
    <property type="component" value="Unassembled WGS sequence"/>
</dbReference>
<feature type="domain" description="RRM" evidence="5">
    <location>
        <begin position="87"/>
        <end position="171"/>
    </location>
</feature>
<dbReference type="InterPro" id="IPR000504">
    <property type="entry name" value="RRM_dom"/>
</dbReference>
<dbReference type="CDD" id="cd00590">
    <property type="entry name" value="RRM_SF"/>
    <property type="match status" value="1"/>
</dbReference>
<dbReference type="STRING" id="98765.A0A2R6NN21"/>
<evidence type="ECO:0000313" key="6">
    <source>
        <dbReference type="EMBL" id="PSR73682.1"/>
    </source>
</evidence>
<dbReference type="PANTHER" id="PTHR23236:SF119">
    <property type="entry name" value="NUCLEAR RNA-BINDING PROTEIN SART-3"/>
    <property type="match status" value="1"/>
</dbReference>
<evidence type="ECO:0000313" key="7">
    <source>
        <dbReference type="Proteomes" id="UP000186601"/>
    </source>
</evidence>
<dbReference type="GO" id="GO:0003723">
    <property type="term" value="F:RNA binding"/>
    <property type="evidence" value="ECO:0007669"/>
    <property type="project" value="UniProtKB-UniRule"/>
</dbReference>
<proteinExistence type="predicted"/>
<dbReference type="InterPro" id="IPR012677">
    <property type="entry name" value="Nucleotide-bd_a/b_plait_sf"/>
</dbReference>
<evidence type="ECO:0000256" key="4">
    <source>
        <dbReference type="SAM" id="MobiDB-lite"/>
    </source>
</evidence>
<feature type="region of interest" description="Disordered" evidence="4">
    <location>
        <begin position="35"/>
        <end position="66"/>
    </location>
</feature>
<evidence type="ECO:0000256" key="3">
    <source>
        <dbReference type="PROSITE-ProRule" id="PRU00176"/>
    </source>
</evidence>
<keyword evidence="7" id="KW-1185">Reference proteome</keyword>
<dbReference type="SUPFAM" id="SSF54928">
    <property type="entry name" value="RNA-binding domain, RBD"/>
    <property type="match status" value="1"/>
</dbReference>
<dbReference type="PANTHER" id="PTHR23236">
    <property type="entry name" value="EUKARYOTIC TRANSLATION INITIATION FACTOR 4B/4H"/>
    <property type="match status" value="1"/>
</dbReference>
<keyword evidence="2 3" id="KW-0694">RNA-binding</keyword>
<dbReference type="AlphaFoldDB" id="A0A2R6NN21"/>
<dbReference type="InterPro" id="IPR035979">
    <property type="entry name" value="RBD_domain_sf"/>
</dbReference>
<dbReference type="Pfam" id="PF00076">
    <property type="entry name" value="RRM_1"/>
    <property type="match status" value="1"/>
</dbReference>
<evidence type="ECO:0000259" key="5">
    <source>
        <dbReference type="PROSITE" id="PS50102"/>
    </source>
</evidence>
<reference evidence="6 7" key="1">
    <citation type="submission" date="2018-02" db="EMBL/GenBank/DDBJ databases">
        <title>Genome sequence of the basidiomycete white-rot fungus Phlebia centrifuga.</title>
        <authorList>
            <person name="Granchi Z."/>
            <person name="Peng M."/>
            <person name="de Vries R.P."/>
            <person name="Hilden K."/>
            <person name="Makela M.R."/>
            <person name="Grigoriev I."/>
            <person name="Riley R."/>
        </authorList>
    </citation>
    <scope>NUCLEOTIDE SEQUENCE [LARGE SCALE GENOMIC DNA]</scope>
    <source>
        <strain evidence="6 7">FBCC195</strain>
    </source>
</reference>
<dbReference type="SMART" id="SM00360">
    <property type="entry name" value="RRM"/>
    <property type="match status" value="1"/>
</dbReference>
<dbReference type="PROSITE" id="PS50102">
    <property type="entry name" value="RRM"/>
    <property type="match status" value="1"/>
</dbReference>
<evidence type="ECO:0000256" key="2">
    <source>
        <dbReference type="ARBA" id="ARBA00022884"/>
    </source>
</evidence>
<protein>
    <recommendedName>
        <fullName evidence="5">RRM domain-containing protein</fullName>
    </recommendedName>
</protein>
<sequence length="249" mass="28144">MARFRCPSPTLEAIDAANTEKERVAAVNVRRELTKQSSSHRVIRGPHKERGTRAPYRKHAAPQEQAKAFHKQPGQVTYKETMEHGLKYVFVGNLPTDINEGQLREVFAQFGTIVRVVIRLSGGCVLYPTAGKGGCLPENRLYASVQFTESNAAREALNMTGVEVRGRSILVVRHVLDLPTFKPDQISKQRSTTHEVKSPQRKCRKDPTKFILNEGRPSPKPTDVLEELRNWLVRTRLGILKDIFPSPYH</sequence>
<dbReference type="OrthoDB" id="4726at2759"/>
<name>A0A2R6NN21_9APHY</name>
<keyword evidence="1" id="KW-0677">Repeat</keyword>